<name>A0AAV7WZP3_PLEWA</name>
<reference evidence="2" key="1">
    <citation type="journal article" date="2022" name="bioRxiv">
        <title>Sequencing and chromosome-scale assembly of the giantPleurodeles waltlgenome.</title>
        <authorList>
            <person name="Brown T."/>
            <person name="Elewa A."/>
            <person name="Iarovenko S."/>
            <person name="Subramanian E."/>
            <person name="Araus A.J."/>
            <person name="Petzold A."/>
            <person name="Susuki M."/>
            <person name="Suzuki K.-i.T."/>
            <person name="Hayashi T."/>
            <person name="Toyoda A."/>
            <person name="Oliveira C."/>
            <person name="Osipova E."/>
            <person name="Leigh N.D."/>
            <person name="Simon A."/>
            <person name="Yun M.H."/>
        </authorList>
    </citation>
    <scope>NUCLEOTIDE SEQUENCE</scope>
    <source>
        <strain evidence="2">20211129_DDA</strain>
        <tissue evidence="2">Liver</tissue>
    </source>
</reference>
<dbReference type="EMBL" id="JANPWB010000001">
    <property type="protein sequence ID" value="KAJ1218351.1"/>
    <property type="molecule type" value="Genomic_DNA"/>
</dbReference>
<keyword evidence="3" id="KW-1185">Reference proteome</keyword>
<sequence>MGHQPRCSKENRVCGRKKGQQRALRSGKQIAAPTAAKARDAVGIRSITSSGDGSIEDAGEFCAKIEEMVGAEYCGYSGVHGGQDGCGGLRGE</sequence>
<feature type="region of interest" description="Disordered" evidence="1">
    <location>
        <begin position="1"/>
        <end position="32"/>
    </location>
</feature>
<proteinExistence type="predicted"/>
<evidence type="ECO:0000313" key="2">
    <source>
        <dbReference type="EMBL" id="KAJ1218351.1"/>
    </source>
</evidence>
<gene>
    <name evidence="2" type="ORF">NDU88_005931</name>
</gene>
<dbReference type="AlphaFoldDB" id="A0AAV7WZP3"/>
<comment type="caution">
    <text evidence="2">The sequence shown here is derived from an EMBL/GenBank/DDBJ whole genome shotgun (WGS) entry which is preliminary data.</text>
</comment>
<dbReference type="Proteomes" id="UP001066276">
    <property type="component" value="Chromosome 1_1"/>
</dbReference>
<organism evidence="2 3">
    <name type="scientific">Pleurodeles waltl</name>
    <name type="common">Iberian ribbed newt</name>
    <dbReference type="NCBI Taxonomy" id="8319"/>
    <lineage>
        <taxon>Eukaryota</taxon>
        <taxon>Metazoa</taxon>
        <taxon>Chordata</taxon>
        <taxon>Craniata</taxon>
        <taxon>Vertebrata</taxon>
        <taxon>Euteleostomi</taxon>
        <taxon>Amphibia</taxon>
        <taxon>Batrachia</taxon>
        <taxon>Caudata</taxon>
        <taxon>Salamandroidea</taxon>
        <taxon>Salamandridae</taxon>
        <taxon>Pleurodelinae</taxon>
        <taxon>Pleurodeles</taxon>
    </lineage>
</organism>
<protein>
    <submittedName>
        <fullName evidence="2">Uncharacterized protein</fullName>
    </submittedName>
</protein>
<evidence type="ECO:0000256" key="1">
    <source>
        <dbReference type="SAM" id="MobiDB-lite"/>
    </source>
</evidence>
<accession>A0AAV7WZP3</accession>
<evidence type="ECO:0000313" key="3">
    <source>
        <dbReference type="Proteomes" id="UP001066276"/>
    </source>
</evidence>